<reference evidence="1 2" key="1">
    <citation type="submission" date="2021-10" db="EMBL/GenBank/DDBJ databases">
        <title>Anaerobic single-cell dispensing facilitates the cultivation of human gut bacteria.</title>
        <authorList>
            <person name="Afrizal A."/>
        </authorList>
    </citation>
    <scope>NUCLEOTIDE SEQUENCE [LARGE SCALE GENOMIC DNA]</scope>
    <source>
        <strain evidence="1 2">CLA-AA-H270</strain>
    </source>
</reference>
<sequence length="144" mass="16078">MSVIDNRKYAGIMNLPHHVSTTRPQMPISDRAAQFSPFAALTGYAGVIRETARLTDRKIELDETMLTALNERYQLLLSVLDAEPEVEITYFVPDERKSGGAYRTVSGVVKKADEFVRRLTLTDGTVIPMEDVLMLDGAIFGQNE</sequence>
<evidence type="ECO:0000313" key="2">
    <source>
        <dbReference type="Proteomes" id="UP001298753"/>
    </source>
</evidence>
<comment type="caution">
    <text evidence="1">The sequence shown here is derived from an EMBL/GenBank/DDBJ whole genome shotgun (WGS) entry which is preliminary data.</text>
</comment>
<dbReference type="AlphaFoldDB" id="A0AAW4VUD1"/>
<protein>
    <recommendedName>
        <fullName evidence="3">YolD-like protein</fullName>
    </recommendedName>
</protein>
<dbReference type="Proteomes" id="UP001298753">
    <property type="component" value="Unassembled WGS sequence"/>
</dbReference>
<dbReference type="RefSeq" id="WP_227600373.1">
    <property type="nucleotide sequence ID" value="NZ_JAJEPX010000009.1"/>
</dbReference>
<gene>
    <name evidence="1" type="ORF">LKD22_04630</name>
</gene>
<dbReference type="EMBL" id="JAJEPX010000009">
    <property type="protein sequence ID" value="MCC2176420.1"/>
    <property type="molecule type" value="Genomic_DNA"/>
</dbReference>
<proteinExistence type="predicted"/>
<dbReference type="GeneID" id="98660061"/>
<keyword evidence="2" id="KW-1185">Reference proteome</keyword>
<evidence type="ECO:0000313" key="1">
    <source>
        <dbReference type="EMBL" id="MCC2176420.1"/>
    </source>
</evidence>
<accession>A0AAW4VUD1</accession>
<evidence type="ECO:0008006" key="3">
    <source>
        <dbReference type="Google" id="ProtNLM"/>
    </source>
</evidence>
<name>A0AAW4VUD1_9FIRM</name>
<organism evidence="1 2">
    <name type="scientific">Agathobaculum butyriciproducens</name>
    <dbReference type="NCBI Taxonomy" id="1628085"/>
    <lineage>
        <taxon>Bacteria</taxon>
        <taxon>Bacillati</taxon>
        <taxon>Bacillota</taxon>
        <taxon>Clostridia</taxon>
        <taxon>Eubacteriales</taxon>
        <taxon>Butyricicoccaceae</taxon>
        <taxon>Agathobaculum</taxon>
    </lineage>
</organism>